<keyword evidence="2" id="KW-0805">Transcription regulation</keyword>
<evidence type="ECO:0000256" key="2">
    <source>
        <dbReference type="ARBA" id="ARBA00023015"/>
    </source>
</evidence>
<evidence type="ECO:0000259" key="6">
    <source>
        <dbReference type="PROSITE" id="PS50931"/>
    </source>
</evidence>
<dbReference type="InterPro" id="IPR036388">
    <property type="entry name" value="WH-like_DNA-bd_sf"/>
</dbReference>
<dbReference type="Gene3D" id="1.10.10.10">
    <property type="entry name" value="Winged helix-like DNA-binding domain superfamily/Winged helix DNA-binding domain"/>
    <property type="match status" value="1"/>
</dbReference>
<gene>
    <name evidence="7" type="ORF">HYPDE_27143</name>
</gene>
<evidence type="ECO:0000256" key="1">
    <source>
        <dbReference type="ARBA" id="ARBA00009437"/>
    </source>
</evidence>
<dbReference type="eggNOG" id="COG0583">
    <property type="taxonomic scope" value="Bacteria"/>
</dbReference>
<sequence length="334" mass="36346">MNKSPGAWQWDDVRFFLAVARTGSLSAAARALRVGHVTVGRRIALFEARLGVKLLNRTPDGFATTSAGEAVLRQCIAMENAALDLERIAAGRDTLVTGSVRVTTTEALAHQLVAPAIAMLRQRHHELRVDLIAGVRSLDIARRDADLAVRFARPSSSNLVCRKLGEVGFSLYASPRYLARVGIPARRKGLAGCDLITFSGAPAATSPFFMGETLEGSRIALRCDNPLIQLKAAVDEVGIAELACFLGDSSPDLVRVWPHEPPARRTAWLIVHQDMRRAARIRAVSAAIGDAFRHQRSILEDGIRTLSAPIGGTMPRDPATQVTEKKRRAIIDRR</sequence>
<dbReference type="InterPro" id="IPR058163">
    <property type="entry name" value="LysR-type_TF_proteobact-type"/>
</dbReference>
<dbReference type="Proteomes" id="UP000005952">
    <property type="component" value="Chromosome"/>
</dbReference>
<dbReference type="OrthoDB" id="9787460at2"/>
<dbReference type="AlphaFoldDB" id="N0B2D5"/>
<comment type="similarity">
    <text evidence="1">Belongs to the LysR transcriptional regulatory family.</text>
</comment>
<dbReference type="InterPro" id="IPR005119">
    <property type="entry name" value="LysR_subst-bd"/>
</dbReference>
<reference evidence="7 8" key="1">
    <citation type="journal article" date="2013" name="Genome Announc.">
        <title>Genome sequences for three denitrifying bacterial strains isolated from a uranium- and nitrate-contaminated subsurface environment.</title>
        <authorList>
            <person name="Venkatramanan R."/>
            <person name="Prakash O."/>
            <person name="Woyke T."/>
            <person name="Chain P."/>
            <person name="Goodwin L.A."/>
            <person name="Watson D."/>
            <person name="Brooks S."/>
            <person name="Kostka J.E."/>
            <person name="Green S.J."/>
        </authorList>
    </citation>
    <scope>NUCLEOTIDE SEQUENCE [LARGE SCALE GENOMIC DNA]</scope>
    <source>
        <strain evidence="7 8">1NES1</strain>
    </source>
</reference>
<keyword evidence="3" id="KW-0238">DNA-binding</keyword>
<organism evidence="7 8">
    <name type="scientific">Hyphomicrobium denitrificans 1NES1</name>
    <dbReference type="NCBI Taxonomy" id="670307"/>
    <lineage>
        <taxon>Bacteria</taxon>
        <taxon>Pseudomonadati</taxon>
        <taxon>Pseudomonadota</taxon>
        <taxon>Alphaproteobacteria</taxon>
        <taxon>Hyphomicrobiales</taxon>
        <taxon>Hyphomicrobiaceae</taxon>
        <taxon>Hyphomicrobium</taxon>
    </lineage>
</organism>
<dbReference type="PROSITE" id="PS50931">
    <property type="entry name" value="HTH_LYSR"/>
    <property type="match status" value="1"/>
</dbReference>
<dbReference type="Pfam" id="PF00126">
    <property type="entry name" value="HTH_1"/>
    <property type="match status" value="1"/>
</dbReference>
<dbReference type="HOGENOM" id="CLU_039613_2_2_5"/>
<dbReference type="SUPFAM" id="SSF46785">
    <property type="entry name" value="Winged helix' DNA-binding domain"/>
    <property type="match status" value="1"/>
</dbReference>
<keyword evidence="4" id="KW-0804">Transcription</keyword>
<dbReference type="GO" id="GO:0006351">
    <property type="term" value="P:DNA-templated transcription"/>
    <property type="evidence" value="ECO:0007669"/>
    <property type="project" value="TreeGrafter"/>
</dbReference>
<dbReference type="SUPFAM" id="SSF53850">
    <property type="entry name" value="Periplasmic binding protein-like II"/>
    <property type="match status" value="1"/>
</dbReference>
<dbReference type="PANTHER" id="PTHR30537">
    <property type="entry name" value="HTH-TYPE TRANSCRIPTIONAL REGULATOR"/>
    <property type="match status" value="1"/>
</dbReference>
<proteinExistence type="inferred from homology"/>
<dbReference type="Gene3D" id="3.40.190.290">
    <property type="match status" value="1"/>
</dbReference>
<evidence type="ECO:0000256" key="4">
    <source>
        <dbReference type="ARBA" id="ARBA00023163"/>
    </source>
</evidence>
<feature type="domain" description="HTH lysR-type" evidence="6">
    <location>
        <begin position="8"/>
        <end position="65"/>
    </location>
</feature>
<name>N0B2D5_9HYPH</name>
<keyword evidence="8" id="KW-1185">Reference proteome</keyword>
<evidence type="ECO:0000313" key="8">
    <source>
        <dbReference type="Proteomes" id="UP000005952"/>
    </source>
</evidence>
<dbReference type="GO" id="GO:0043565">
    <property type="term" value="F:sequence-specific DNA binding"/>
    <property type="evidence" value="ECO:0007669"/>
    <property type="project" value="TreeGrafter"/>
</dbReference>
<dbReference type="STRING" id="670307.HYPDE_27143"/>
<dbReference type="KEGG" id="hdt:HYPDE_27143"/>
<feature type="region of interest" description="Disordered" evidence="5">
    <location>
        <begin position="309"/>
        <end position="334"/>
    </location>
</feature>
<dbReference type="InterPro" id="IPR036390">
    <property type="entry name" value="WH_DNA-bd_sf"/>
</dbReference>
<dbReference type="PANTHER" id="PTHR30537:SF3">
    <property type="entry name" value="TRANSCRIPTIONAL REGULATORY PROTEIN"/>
    <property type="match status" value="1"/>
</dbReference>
<dbReference type="InterPro" id="IPR000847">
    <property type="entry name" value="LysR_HTH_N"/>
</dbReference>
<protein>
    <submittedName>
        <fullName evidence="7">Transcriptional regulator</fullName>
    </submittedName>
</protein>
<dbReference type="Pfam" id="PF03466">
    <property type="entry name" value="LysR_substrate"/>
    <property type="match status" value="1"/>
</dbReference>
<evidence type="ECO:0000256" key="5">
    <source>
        <dbReference type="SAM" id="MobiDB-lite"/>
    </source>
</evidence>
<dbReference type="GO" id="GO:0003700">
    <property type="term" value="F:DNA-binding transcription factor activity"/>
    <property type="evidence" value="ECO:0007669"/>
    <property type="project" value="InterPro"/>
</dbReference>
<accession>N0B2D5</accession>
<evidence type="ECO:0000256" key="3">
    <source>
        <dbReference type="ARBA" id="ARBA00023125"/>
    </source>
</evidence>
<dbReference type="EMBL" id="CP005587">
    <property type="protein sequence ID" value="AGK57108.1"/>
    <property type="molecule type" value="Genomic_DNA"/>
</dbReference>
<evidence type="ECO:0000313" key="7">
    <source>
        <dbReference type="EMBL" id="AGK57108.1"/>
    </source>
</evidence>
<dbReference type="RefSeq" id="WP_015597145.1">
    <property type="nucleotide sequence ID" value="NC_021172.1"/>
</dbReference>